<dbReference type="GO" id="GO:0000064">
    <property type="term" value="F:L-ornithine transmembrane transporter activity"/>
    <property type="evidence" value="ECO:0007669"/>
    <property type="project" value="TreeGrafter"/>
</dbReference>
<evidence type="ECO:0000256" key="4">
    <source>
        <dbReference type="ARBA" id="ARBA00022692"/>
    </source>
</evidence>
<comment type="subcellular location">
    <subcellularLocation>
        <location evidence="1">Mitochondrion membrane</location>
        <topology evidence="1">Multi-pass membrane protein</topology>
    </subcellularLocation>
</comment>
<keyword evidence="7" id="KW-0496">Mitochondrion</keyword>
<dbReference type="InterPro" id="IPR050567">
    <property type="entry name" value="Mitochondrial_Carrier"/>
</dbReference>
<evidence type="ECO:0000256" key="2">
    <source>
        <dbReference type="ARBA" id="ARBA00006375"/>
    </source>
</evidence>
<evidence type="ECO:0000256" key="1">
    <source>
        <dbReference type="ARBA" id="ARBA00004225"/>
    </source>
</evidence>
<dbReference type="AlphaFoldDB" id="A0AAD5XVD4"/>
<dbReference type="InterPro" id="IPR023395">
    <property type="entry name" value="MCP_dom_sf"/>
</dbReference>
<evidence type="ECO:0000256" key="11">
    <source>
        <dbReference type="SAM" id="Phobius"/>
    </source>
</evidence>
<comment type="similarity">
    <text evidence="2 10">Belongs to the mitochondrial carrier (TC 2.A.29) family.</text>
</comment>
<keyword evidence="3 10" id="KW-0813">Transport</keyword>
<evidence type="ECO:0000313" key="12">
    <source>
        <dbReference type="EMBL" id="KAJ3184208.1"/>
    </source>
</evidence>
<evidence type="ECO:0000256" key="5">
    <source>
        <dbReference type="ARBA" id="ARBA00022737"/>
    </source>
</evidence>
<feature type="repeat" description="Solcar" evidence="9">
    <location>
        <begin position="316"/>
        <end position="437"/>
    </location>
</feature>
<dbReference type="Proteomes" id="UP001212152">
    <property type="component" value="Unassembled WGS sequence"/>
</dbReference>
<dbReference type="Pfam" id="PF00153">
    <property type="entry name" value="Mito_carr"/>
    <property type="match status" value="2"/>
</dbReference>
<dbReference type="GO" id="GO:1990575">
    <property type="term" value="P:mitochondrial L-ornithine transmembrane transport"/>
    <property type="evidence" value="ECO:0007669"/>
    <property type="project" value="TreeGrafter"/>
</dbReference>
<comment type="caution">
    <text evidence="12">The sequence shown here is derived from an EMBL/GenBank/DDBJ whole genome shotgun (WGS) entry which is preliminary data.</text>
</comment>
<proteinExistence type="inferred from homology"/>
<evidence type="ECO:0000256" key="10">
    <source>
        <dbReference type="RuleBase" id="RU000488"/>
    </source>
</evidence>
<protein>
    <recommendedName>
        <fullName evidence="14">Mitochondrial carrier protein</fullName>
    </recommendedName>
</protein>
<dbReference type="PROSITE" id="PS50920">
    <property type="entry name" value="SOLCAR"/>
    <property type="match status" value="1"/>
</dbReference>
<dbReference type="PANTHER" id="PTHR45624">
    <property type="entry name" value="MITOCHONDRIAL BASIC AMINO ACIDS TRANSPORTER-RELATED"/>
    <property type="match status" value="1"/>
</dbReference>
<evidence type="ECO:0000256" key="8">
    <source>
        <dbReference type="ARBA" id="ARBA00023136"/>
    </source>
</evidence>
<gene>
    <name evidence="12" type="ORF">HDU87_005054</name>
</gene>
<dbReference type="PANTHER" id="PTHR45624:SF12">
    <property type="entry name" value="MITOCHONDRIAL ORNITHINE TRANSPORTER 1"/>
    <property type="match status" value="1"/>
</dbReference>
<evidence type="ECO:0008006" key="14">
    <source>
        <dbReference type="Google" id="ProtNLM"/>
    </source>
</evidence>
<evidence type="ECO:0000313" key="13">
    <source>
        <dbReference type="Proteomes" id="UP001212152"/>
    </source>
</evidence>
<sequence>MTARTPRPTSDTFVKPDTRNVDAPANAVVSASEKGVAKDSAVGAGIGAAAIAAGMAKAFATKSALAATALGKGILKAWFRVPAKLFRPHAVNPWIVVNAMSAQAGQRSSHAYLRSVVAEEGYGFLGRNVLPFLVANAVAGAVLFNVYAGTSAALARSRQNGESGESDSPSSLNAAMTFDHHHPFVAGALAGASTALISTPIDNVKAMITPEDIIGNRHLGMARFALQTCKKALKDEHSTYGRIRRLYRGGAFLAAKDAAGFGMFFFFFENLRRVGKGCVADAWGLREEDDGNSSLGADDNGPSSERRRRPLALVAANAAAVIGAGAAAGLAYQVVIYPIDAMPGVLAARTITKITKDPALAKAVADAAAPIYEDGFHAAAGASGPAPPHRRFAWREVWAVLRSEGPAPFYRGIAPQLVRVMPPAALGLLAFEIFSSQFWDNDET</sequence>
<evidence type="ECO:0000256" key="3">
    <source>
        <dbReference type="ARBA" id="ARBA00022448"/>
    </source>
</evidence>
<accession>A0AAD5XVD4</accession>
<evidence type="ECO:0000256" key="9">
    <source>
        <dbReference type="PROSITE-ProRule" id="PRU00282"/>
    </source>
</evidence>
<evidence type="ECO:0000256" key="6">
    <source>
        <dbReference type="ARBA" id="ARBA00022989"/>
    </source>
</evidence>
<keyword evidence="6 11" id="KW-1133">Transmembrane helix</keyword>
<name>A0AAD5XVD4_9FUNG</name>
<feature type="transmembrane region" description="Helical" evidence="11">
    <location>
        <begin position="129"/>
        <end position="148"/>
    </location>
</feature>
<organism evidence="12 13">
    <name type="scientific">Geranomyces variabilis</name>
    <dbReference type="NCBI Taxonomy" id="109894"/>
    <lineage>
        <taxon>Eukaryota</taxon>
        <taxon>Fungi</taxon>
        <taxon>Fungi incertae sedis</taxon>
        <taxon>Chytridiomycota</taxon>
        <taxon>Chytridiomycota incertae sedis</taxon>
        <taxon>Chytridiomycetes</taxon>
        <taxon>Spizellomycetales</taxon>
        <taxon>Powellomycetaceae</taxon>
        <taxon>Geranomyces</taxon>
    </lineage>
</organism>
<reference evidence="12" key="1">
    <citation type="submission" date="2020-05" db="EMBL/GenBank/DDBJ databases">
        <title>Phylogenomic resolution of chytrid fungi.</title>
        <authorList>
            <person name="Stajich J.E."/>
            <person name="Amses K."/>
            <person name="Simmons R."/>
            <person name="Seto K."/>
            <person name="Myers J."/>
            <person name="Bonds A."/>
            <person name="Quandt C.A."/>
            <person name="Barry K."/>
            <person name="Liu P."/>
            <person name="Grigoriev I."/>
            <person name="Longcore J.E."/>
            <person name="James T.Y."/>
        </authorList>
    </citation>
    <scope>NUCLEOTIDE SEQUENCE</scope>
    <source>
        <strain evidence="12">JEL0379</strain>
    </source>
</reference>
<dbReference type="SUPFAM" id="SSF103506">
    <property type="entry name" value="Mitochondrial carrier"/>
    <property type="match status" value="1"/>
</dbReference>
<evidence type="ECO:0000256" key="7">
    <source>
        <dbReference type="ARBA" id="ARBA00023128"/>
    </source>
</evidence>
<keyword evidence="13" id="KW-1185">Reference proteome</keyword>
<keyword evidence="4 9" id="KW-0812">Transmembrane</keyword>
<keyword evidence="8 9" id="KW-0472">Membrane</keyword>
<dbReference type="GO" id="GO:0031966">
    <property type="term" value="C:mitochondrial membrane"/>
    <property type="evidence" value="ECO:0007669"/>
    <property type="project" value="UniProtKB-SubCell"/>
</dbReference>
<feature type="transmembrane region" description="Helical" evidence="11">
    <location>
        <begin position="311"/>
        <end position="332"/>
    </location>
</feature>
<dbReference type="EMBL" id="JADGJQ010000004">
    <property type="protein sequence ID" value="KAJ3184208.1"/>
    <property type="molecule type" value="Genomic_DNA"/>
</dbReference>
<dbReference type="Gene3D" id="1.50.40.10">
    <property type="entry name" value="Mitochondrial carrier domain"/>
    <property type="match status" value="1"/>
</dbReference>
<dbReference type="InterPro" id="IPR018108">
    <property type="entry name" value="MCP_transmembrane"/>
</dbReference>
<keyword evidence="5" id="KW-0677">Repeat</keyword>